<gene>
    <name evidence="1" type="ORF">A5866_001617</name>
</gene>
<name>A0ABZ2T6M7_9ENTE</name>
<evidence type="ECO:0000313" key="2">
    <source>
        <dbReference type="Proteomes" id="UP000195080"/>
    </source>
</evidence>
<organism evidence="1 2">
    <name type="scientific">Candidatus Enterococcus lemimoniae</name>
    <dbReference type="NCBI Taxonomy" id="1834167"/>
    <lineage>
        <taxon>Bacteria</taxon>
        <taxon>Bacillati</taxon>
        <taxon>Bacillota</taxon>
        <taxon>Bacilli</taxon>
        <taxon>Lactobacillales</taxon>
        <taxon>Enterococcaceae</taxon>
        <taxon>Enterococcus</taxon>
    </lineage>
</organism>
<dbReference type="EMBL" id="CP147248">
    <property type="protein sequence ID" value="WYJ86533.1"/>
    <property type="molecule type" value="Genomic_DNA"/>
</dbReference>
<protein>
    <recommendedName>
        <fullName evidence="3">Lipoprotein</fullName>
    </recommendedName>
</protein>
<sequence>MNRAKWILLLLPLLYLTSCFYSIDKNIGESSEYSKEEIEDAVAVVENNYKEFLTVGRPITLIFDQEISDRVLKDYSDDYKKELIVLSSDIRTKLVSGALSPLSIYKDYYWILEKDKNSWRIIQGNFLN</sequence>
<dbReference type="RefSeq" id="WP_086443859.1">
    <property type="nucleotide sequence ID" value="NZ_CP147248.1"/>
</dbReference>
<evidence type="ECO:0008006" key="3">
    <source>
        <dbReference type="Google" id="ProtNLM"/>
    </source>
</evidence>
<keyword evidence="2" id="KW-1185">Reference proteome</keyword>
<proteinExistence type="predicted"/>
<accession>A0ABZ2T6M7</accession>
<dbReference type="Proteomes" id="UP000195080">
    <property type="component" value="Chromosome"/>
</dbReference>
<reference evidence="1 2" key="2">
    <citation type="submission" date="2024-03" db="EMBL/GenBank/DDBJ databases">
        <title>The Genome Sequence of Enterococcus sp. DIV0727d.</title>
        <authorList>
            <consortium name="The Broad Institute Genomics Platform"/>
            <consortium name="The Broad Institute Microbial Omics Core"/>
            <consortium name="The Broad Institute Genomic Center for Infectious Diseases"/>
            <person name="Earl A."/>
            <person name="Manson A."/>
            <person name="Gilmore M."/>
            <person name="Schwartman J."/>
            <person name="Shea T."/>
            <person name="Abouelleil A."/>
            <person name="Cao P."/>
            <person name="Chapman S."/>
            <person name="Cusick C."/>
            <person name="Young S."/>
            <person name="Neafsey D."/>
            <person name="Nusbaum C."/>
            <person name="Birren B."/>
        </authorList>
    </citation>
    <scope>NUCLEOTIDE SEQUENCE [LARGE SCALE GENOMIC DNA]</scope>
    <source>
        <strain evidence="1 2">12C11_DIV0727</strain>
    </source>
</reference>
<evidence type="ECO:0000313" key="1">
    <source>
        <dbReference type="EMBL" id="WYJ86533.1"/>
    </source>
</evidence>
<reference evidence="2" key="1">
    <citation type="submission" date="2017-05" db="EMBL/GenBank/DDBJ databases">
        <title>The Genome Sequence of EEnterococcus faecalis 9F2_4866.</title>
        <authorList>
            <consortium name="The Broad Institute Genomics Platform"/>
            <consortium name="The Broad Institute Genomic Center for Infectious Diseases"/>
            <person name="Earl A."/>
            <person name="Manson A."/>
            <person name="Schwartman J."/>
            <person name="Gilmore M."/>
            <person name="Abouelleil A."/>
            <person name="Cao P."/>
            <person name="Chapman S."/>
            <person name="Cusick C."/>
            <person name="Shea T."/>
            <person name="Young S."/>
            <person name="Neafsey D."/>
            <person name="Nusbaum C."/>
            <person name="Birren B."/>
        </authorList>
    </citation>
    <scope>NUCLEOTIDE SEQUENCE [LARGE SCALE GENOMIC DNA]</scope>
    <source>
        <strain evidence="2">12C11_DIV0727</strain>
    </source>
</reference>